<dbReference type="Pfam" id="PF00171">
    <property type="entry name" value="Aldedh"/>
    <property type="match status" value="1"/>
</dbReference>
<keyword evidence="2 4" id="KW-0560">Oxidoreductase</keyword>
<dbReference type="Proteomes" id="UP000027471">
    <property type="component" value="Unassembled WGS sequence"/>
</dbReference>
<organism evidence="6 7">
    <name type="scientific">Thioclava indica</name>
    <dbReference type="NCBI Taxonomy" id="1353528"/>
    <lineage>
        <taxon>Bacteria</taxon>
        <taxon>Pseudomonadati</taxon>
        <taxon>Pseudomonadota</taxon>
        <taxon>Alphaproteobacteria</taxon>
        <taxon>Rhodobacterales</taxon>
        <taxon>Paracoccaceae</taxon>
        <taxon>Thioclava</taxon>
    </lineage>
</organism>
<gene>
    <name evidence="6" type="ORF">DT23_08795</name>
</gene>
<dbReference type="InterPro" id="IPR016162">
    <property type="entry name" value="Ald_DH_N"/>
</dbReference>
<dbReference type="InterPro" id="IPR015590">
    <property type="entry name" value="Aldehyde_DH_dom"/>
</dbReference>
<dbReference type="InterPro" id="IPR016163">
    <property type="entry name" value="Ald_DH_C"/>
</dbReference>
<evidence type="ECO:0000259" key="5">
    <source>
        <dbReference type="Pfam" id="PF00171"/>
    </source>
</evidence>
<evidence type="ECO:0000256" key="2">
    <source>
        <dbReference type="ARBA" id="ARBA00023002"/>
    </source>
</evidence>
<dbReference type="InterPro" id="IPR016161">
    <property type="entry name" value="Ald_DH/histidinol_DH"/>
</dbReference>
<dbReference type="SUPFAM" id="SSF53720">
    <property type="entry name" value="ALDH-like"/>
    <property type="match status" value="1"/>
</dbReference>
<evidence type="ECO:0000256" key="4">
    <source>
        <dbReference type="RuleBase" id="RU003345"/>
    </source>
</evidence>
<dbReference type="FunFam" id="3.40.309.10:FF:000009">
    <property type="entry name" value="Aldehyde dehydrogenase A"/>
    <property type="match status" value="1"/>
</dbReference>
<dbReference type="STRING" id="1353528.DT23_08795"/>
<dbReference type="RefSeq" id="WP_038133534.1">
    <property type="nucleotide sequence ID" value="NZ_AUNB01000095.1"/>
</dbReference>
<evidence type="ECO:0000313" key="6">
    <source>
        <dbReference type="EMBL" id="KEO51372.1"/>
    </source>
</evidence>
<dbReference type="OrthoDB" id="7168186at2"/>
<proteinExistence type="inferred from homology"/>
<evidence type="ECO:0000313" key="7">
    <source>
        <dbReference type="Proteomes" id="UP000027471"/>
    </source>
</evidence>
<dbReference type="InterPro" id="IPR050740">
    <property type="entry name" value="Aldehyde_DH_Superfamily"/>
</dbReference>
<dbReference type="PANTHER" id="PTHR43353:SF5">
    <property type="entry name" value="SUCCINATE-SEMIALDEHYDE DEHYDROGENASE, MITOCHONDRIAL"/>
    <property type="match status" value="1"/>
</dbReference>
<sequence>MALNKKMYIGGALVDGQAVLDVTNPATEEVVGTVAAAGFDDVEKALQAANAAAKSWAATPVAERQAWMLKLRDAVIENEDYLRDCIHQEMAKPWGGTQEDFDLLERALKFYAEEIQRVSDETLRDREGTHDHRIVYESVGVSVAYLAWNFPLLNLAYKIAPAMAAGSPIILRPSAATPISAYAVGELCHKIGLPAGVVNILTTDGYAPSDALAASTIPGLITLIGSTNTGKHLMKVGATSIKKYSMELGGNAPVLVFNDADLDLAADIVTTVKFNNAGQICVTPNRVFVERGVYDAFMEKVLTRTKAVKVGFDRDADLLTGPMIDARAWARVKGLIDDAVAKGAVLRAGGDRPEGLEKGHFLAPTVLDGVTPEMEIYQNEIFGPVVSLIPFDDRDTILDRANEGDEGGLSSYIFTADLALAERLAKGLRYGEIQINGVKYDIYLPHGGIGQSGIGHDCSRLALNDYLVVKRISRGLN</sequence>
<comment type="caution">
    <text evidence="6">The sequence shown here is derived from an EMBL/GenBank/DDBJ whole genome shotgun (WGS) entry which is preliminary data.</text>
</comment>
<protein>
    <recommendedName>
        <fullName evidence="5">Aldehyde dehydrogenase domain-containing protein</fullName>
    </recommendedName>
</protein>
<dbReference type="AlphaFoldDB" id="A0A074JPR1"/>
<feature type="domain" description="Aldehyde dehydrogenase" evidence="5">
    <location>
        <begin position="19"/>
        <end position="471"/>
    </location>
</feature>
<evidence type="ECO:0000256" key="1">
    <source>
        <dbReference type="ARBA" id="ARBA00009986"/>
    </source>
</evidence>
<name>A0A074JPR1_9RHOB</name>
<dbReference type="PROSITE" id="PS00687">
    <property type="entry name" value="ALDEHYDE_DEHYDR_GLU"/>
    <property type="match status" value="1"/>
</dbReference>
<evidence type="ECO:0000256" key="3">
    <source>
        <dbReference type="PROSITE-ProRule" id="PRU10007"/>
    </source>
</evidence>
<accession>A0A074JPR1</accession>
<reference evidence="6 7" key="1">
    <citation type="journal article" date="2015" name="Antonie Van Leeuwenhoek">
        <title>Thioclava indica sp. nov., isolated from surface seawater of the Indian Ocean.</title>
        <authorList>
            <person name="Liu Y."/>
            <person name="Lai Q."/>
            <person name="Du J."/>
            <person name="Xu H."/>
            <person name="Jiang L."/>
            <person name="Shao Z."/>
        </authorList>
    </citation>
    <scope>NUCLEOTIDE SEQUENCE [LARGE SCALE GENOMIC DNA]</scope>
    <source>
        <strain evidence="6 7">DT23-4</strain>
    </source>
</reference>
<keyword evidence="7" id="KW-1185">Reference proteome</keyword>
<dbReference type="Gene3D" id="3.40.309.10">
    <property type="entry name" value="Aldehyde Dehydrogenase, Chain A, domain 2"/>
    <property type="match status" value="1"/>
</dbReference>
<dbReference type="GO" id="GO:0016620">
    <property type="term" value="F:oxidoreductase activity, acting on the aldehyde or oxo group of donors, NAD or NADP as acceptor"/>
    <property type="evidence" value="ECO:0007669"/>
    <property type="project" value="InterPro"/>
</dbReference>
<comment type="similarity">
    <text evidence="1 4">Belongs to the aldehyde dehydrogenase family.</text>
</comment>
<dbReference type="InterPro" id="IPR029510">
    <property type="entry name" value="Ald_DH_CS_GLU"/>
</dbReference>
<dbReference type="EMBL" id="AUNB01000095">
    <property type="protein sequence ID" value="KEO51372.1"/>
    <property type="molecule type" value="Genomic_DNA"/>
</dbReference>
<dbReference type="Gene3D" id="3.40.605.10">
    <property type="entry name" value="Aldehyde Dehydrogenase, Chain A, domain 1"/>
    <property type="match status" value="1"/>
</dbReference>
<dbReference type="PANTHER" id="PTHR43353">
    <property type="entry name" value="SUCCINATE-SEMIALDEHYDE DEHYDROGENASE, MITOCHONDRIAL"/>
    <property type="match status" value="1"/>
</dbReference>
<dbReference type="eggNOG" id="COG1012">
    <property type="taxonomic scope" value="Bacteria"/>
</dbReference>
<feature type="active site" evidence="3">
    <location>
        <position position="247"/>
    </location>
</feature>